<gene>
    <name evidence="2" type="ORF">GCM10007867_06660</name>
</gene>
<evidence type="ECO:0000313" key="2">
    <source>
        <dbReference type="EMBL" id="GLQ61821.1"/>
    </source>
</evidence>
<proteinExistence type="predicted"/>
<reference evidence="3" key="1">
    <citation type="journal article" date="2019" name="Int. J. Syst. Evol. Microbiol.">
        <title>The Global Catalogue of Microorganisms (GCM) 10K type strain sequencing project: providing services to taxonomists for standard genome sequencing and annotation.</title>
        <authorList>
            <consortium name="The Broad Institute Genomics Platform"/>
            <consortium name="The Broad Institute Genome Sequencing Center for Infectious Disease"/>
            <person name="Wu L."/>
            <person name="Ma J."/>
        </authorList>
    </citation>
    <scope>NUCLEOTIDE SEQUENCE [LARGE SCALE GENOMIC DNA]</scope>
    <source>
        <strain evidence="3">NBRC 3267</strain>
    </source>
</reference>
<dbReference type="EMBL" id="BSNU01000001">
    <property type="protein sequence ID" value="GLQ61821.1"/>
    <property type="molecule type" value="Genomic_DNA"/>
</dbReference>
<organism evidence="2 3">
    <name type="scientific">Gluconobacter cerinus</name>
    <dbReference type="NCBI Taxonomy" id="38307"/>
    <lineage>
        <taxon>Bacteria</taxon>
        <taxon>Pseudomonadati</taxon>
        <taxon>Pseudomonadota</taxon>
        <taxon>Alphaproteobacteria</taxon>
        <taxon>Acetobacterales</taxon>
        <taxon>Acetobacteraceae</taxon>
        <taxon>Gluconobacter</taxon>
    </lineage>
</organism>
<keyword evidence="3" id="KW-1185">Reference proteome</keyword>
<evidence type="ECO:0000313" key="3">
    <source>
        <dbReference type="Proteomes" id="UP001156614"/>
    </source>
</evidence>
<evidence type="ECO:0000256" key="1">
    <source>
        <dbReference type="SAM" id="MobiDB-lite"/>
    </source>
</evidence>
<comment type="caution">
    <text evidence="2">The sequence shown here is derived from an EMBL/GenBank/DDBJ whole genome shotgun (WGS) entry which is preliminary data.</text>
</comment>
<dbReference type="AlphaFoldDB" id="A0AAV5NC07"/>
<protein>
    <submittedName>
        <fullName evidence="2">Uncharacterized protein</fullName>
    </submittedName>
</protein>
<accession>A0AAV5NC07</accession>
<feature type="region of interest" description="Disordered" evidence="1">
    <location>
        <begin position="55"/>
        <end position="76"/>
    </location>
</feature>
<name>A0AAV5NC07_9PROT</name>
<dbReference type="Proteomes" id="UP001156614">
    <property type="component" value="Unassembled WGS sequence"/>
</dbReference>
<sequence length="76" mass="8760">MRKFFRNFLIDLTYIVQVHSIVSDMCQCLMRYIRGGAGQRDDNVPLVQQFLGNDRPDASRRARKNDGFRGGDRPAV</sequence>